<evidence type="ECO:0000313" key="3">
    <source>
        <dbReference type="Proteomes" id="UP001165160"/>
    </source>
</evidence>
<sequence length="605" mass="67443">MPPLNDFYVALSTHLSNPSPSTPTLLPCIQSLLLITSLPPPSDSTCLELIADAKKKCDAAITQLAETSHSSSDDSTAASCVEFWCAFDLPSSTLHDTYVLNKFRETCKVPLKNLSETREDHVQILAEILASGSIIIQGLYQWQDAVASGGGGGDVPNNILKVIDRVETKMVDEIGKVVKAIISWFYKDAVESVDSANLASLDKILDDVSYASNLLLRYNLFLRPSTPSTTTSQTHATLKATYLSLETSLLTSAINKSIKTSTVIEVQDNVQGPSYCDDVYAVCLKALQRSDDAGVEEEMKTTVKKMYEEGGVVWKAVERNVACFVEEGRQEIKDVDEKAKKSTLDMFASALLDAVDDDIGGAGDVWRYSEEERLTGVLRRVVGVWMCWRGCGGLDLEEEGLAWKKRLEKEIETLVESNVGGEGVDEFESIEKSLPWRILSLTFDRIDFCVKDPETFQKLDSDEIVEKFVVRPVDECRLVQFLTKGHKLGEDEIALMVYCVIARQFAKLFYKSILTTKKVGPWGAMLAQKYLRSVMKALLNDWDCGEMALREEFEKCSEAVFLLGLEKVKDYAMFYKAQGRSAAVLGEDEVRRVLGQREDFDERDL</sequence>
<evidence type="ECO:0000259" key="1">
    <source>
        <dbReference type="Pfam" id="PF20662"/>
    </source>
</evidence>
<proteinExistence type="predicted"/>
<gene>
    <name evidence="2" type="ORF">TrVE_jg10795</name>
</gene>
<dbReference type="PANTHER" id="PTHR24016">
    <property type="entry name" value="CONSERVED OLIGOMERIC GOLGI COMPLEX SUBUNIT 4"/>
    <property type="match status" value="1"/>
</dbReference>
<dbReference type="InterPro" id="IPR048682">
    <property type="entry name" value="COG4"/>
</dbReference>
<comment type="caution">
    <text evidence="2">The sequence shown here is derived from an EMBL/GenBank/DDBJ whole genome shotgun (WGS) entry which is preliminary data.</text>
</comment>
<dbReference type="PANTHER" id="PTHR24016:SF0">
    <property type="entry name" value="CONSERVED OLIGOMERIC GOLGI COMPLEX SUBUNIT 4"/>
    <property type="match status" value="1"/>
</dbReference>
<dbReference type="Gene3D" id="1.20.58.1970">
    <property type="match status" value="1"/>
</dbReference>
<protein>
    <recommendedName>
        <fullName evidence="1">Conserved oligomeric Golgi complex subunit 4 C-terminal domain-containing protein</fullName>
    </recommendedName>
</protein>
<evidence type="ECO:0000313" key="2">
    <source>
        <dbReference type="EMBL" id="GMH91680.1"/>
    </source>
</evidence>
<name>A0A9W7BPH7_9STRA</name>
<dbReference type="InterPro" id="IPR048684">
    <property type="entry name" value="COG4_C"/>
</dbReference>
<dbReference type="EMBL" id="BRXX01000118">
    <property type="protein sequence ID" value="GMH91680.1"/>
    <property type="molecule type" value="Genomic_DNA"/>
</dbReference>
<organism evidence="2 3">
    <name type="scientific">Triparma verrucosa</name>
    <dbReference type="NCBI Taxonomy" id="1606542"/>
    <lineage>
        <taxon>Eukaryota</taxon>
        <taxon>Sar</taxon>
        <taxon>Stramenopiles</taxon>
        <taxon>Ochrophyta</taxon>
        <taxon>Bolidophyceae</taxon>
        <taxon>Parmales</taxon>
        <taxon>Triparmaceae</taxon>
        <taxon>Triparma</taxon>
    </lineage>
</organism>
<keyword evidence="3" id="KW-1185">Reference proteome</keyword>
<dbReference type="AlphaFoldDB" id="A0A9W7BPH7"/>
<accession>A0A9W7BPH7</accession>
<dbReference type="Pfam" id="PF20662">
    <property type="entry name" value="COG4_C"/>
    <property type="match status" value="1"/>
</dbReference>
<feature type="domain" description="Conserved oligomeric Golgi complex subunit 4 C-terminal" evidence="1">
    <location>
        <begin position="499"/>
        <end position="592"/>
    </location>
</feature>
<reference evidence="3" key="1">
    <citation type="journal article" date="2023" name="Commun. Biol.">
        <title>Genome analysis of Parmales, the sister group of diatoms, reveals the evolutionary specialization of diatoms from phago-mixotrophs to photoautotrophs.</title>
        <authorList>
            <person name="Ban H."/>
            <person name="Sato S."/>
            <person name="Yoshikawa S."/>
            <person name="Yamada K."/>
            <person name="Nakamura Y."/>
            <person name="Ichinomiya M."/>
            <person name="Sato N."/>
            <person name="Blanc-Mathieu R."/>
            <person name="Endo H."/>
            <person name="Kuwata A."/>
            <person name="Ogata H."/>
        </authorList>
    </citation>
    <scope>NUCLEOTIDE SEQUENCE [LARGE SCALE GENOMIC DNA]</scope>
    <source>
        <strain evidence="3">NIES 3699</strain>
    </source>
</reference>
<dbReference type="Proteomes" id="UP001165160">
    <property type="component" value="Unassembled WGS sequence"/>
</dbReference>